<evidence type="ECO:0000256" key="2">
    <source>
        <dbReference type="ARBA" id="ARBA00023163"/>
    </source>
</evidence>
<dbReference type="GO" id="GO:0006355">
    <property type="term" value="P:regulation of DNA-templated transcription"/>
    <property type="evidence" value="ECO:0007669"/>
    <property type="project" value="InterPro"/>
</dbReference>
<evidence type="ECO:0000256" key="3">
    <source>
        <dbReference type="ARBA" id="ARBA00023242"/>
    </source>
</evidence>
<keyword evidence="5" id="KW-0175">Coiled coil</keyword>
<dbReference type="GO" id="GO:0005634">
    <property type="term" value="C:nucleus"/>
    <property type="evidence" value="ECO:0007669"/>
    <property type="project" value="UniProtKB-SubCell"/>
</dbReference>
<keyword evidence="2" id="KW-0804">Transcription</keyword>
<comment type="caution">
    <text evidence="7">The sequence shown here is derived from an EMBL/GenBank/DDBJ whole genome shotgun (WGS) entry which is preliminary data.</text>
</comment>
<feature type="domain" description="YEATS" evidence="6">
    <location>
        <begin position="1"/>
        <end position="141"/>
    </location>
</feature>
<dbReference type="Gene3D" id="2.60.40.1970">
    <property type="entry name" value="YEATS domain"/>
    <property type="match status" value="1"/>
</dbReference>
<evidence type="ECO:0000256" key="1">
    <source>
        <dbReference type="ARBA" id="ARBA00023015"/>
    </source>
</evidence>
<dbReference type="OMA" id="VKPYHNE"/>
<dbReference type="EMBL" id="JAGTXO010000016">
    <property type="protein sequence ID" value="KAG8463329.1"/>
    <property type="molecule type" value="Genomic_DNA"/>
</dbReference>
<dbReference type="OrthoDB" id="16041at2759"/>
<dbReference type="Proteomes" id="UP000751190">
    <property type="component" value="Unassembled WGS sequence"/>
</dbReference>
<name>A0A8J6C841_DIALT</name>
<keyword evidence="1" id="KW-0805">Transcription regulation</keyword>
<dbReference type="AlphaFoldDB" id="A0A8J6C841"/>
<evidence type="ECO:0000313" key="7">
    <source>
        <dbReference type="EMBL" id="KAG8463329.1"/>
    </source>
</evidence>
<dbReference type="InterPro" id="IPR055129">
    <property type="entry name" value="YEATS_dom"/>
</dbReference>
<dbReference type="PROSITE" id="PS51037">
    <property type="entry name" value="YEATS"/>
    <property type="match status" value="1"/>
</dbReference>
<evidence type="ECO:0000256" key="4">
    <source>
        <dbReference type="PROSITE-ProRule" id="PRU00376"/>
    </source>
</evidence>
<dbReference type="Pfam" id="PF03366">
    <property type="entry name" value="YEATS"/>
    <property type="match status" value="1"/>
</dbReference>
<keyword evidence="8" id="KW-1185">Reference proteome</keyword>
<comment type="subcellular location">
    <subcellularLocation>
        <location evidence="4">Nucleus</location>
    </subcellularLocation>
</comment>
<dbReference type="InterPro" id="IPR005033">
    <property type="entry name" value="YEATS"/>
</dbReference>
<accession>A0A8J6C841</accession>
<dbReference type="CDD" id="cd16910">
    <property type="entry name" value="YEATS_TFIID14_like"/>
    <property type="match status" value="1"/>
</dbReference>
<sequence length="209" mass="23857">MAVVEKPIVYGTVAFWLGKKAEELKSHRWTCYLRSNRPDEDLSLYIRKVVFTLHPSFNPPTRTVEKAPFDVVEHGWGEFDITAQVHFVDPTETPVDLLIPLRLYPETGEQLVAKRAVVAEKYDELVFINPSDTLHQRLLQAEKPGMGWSSHPLAEHWGSYDTAREAQQLRALREKVSGMLEGAQGRKADLEAEIRGLHAEISQLENKMR</sequence>
<dbReference type="InterPro" id="IPR038704">
    <property type="entry name" value="YEAST_sf"/>
</dbReference>
<keyword evidence="3 4" id="KW-0539">Nucleus</keyword>
<organism evidence="7 8">
    <name type="scientific">Diacronema lutheri</name>
    <name type="common">Unicellular marine alga</name>
    <name type="synonym">Monochrysis lutheri</name>
    <dbReference type="NCBI Taxonomy" id="2081491"/>
    <lineage>
        <taxon>Eukaryota</taxon>
        <taxon>Haptista</taxon>
        <taxon>Haptophyta</taxon>
        <taxon>Pavlovophyceae</taxon>
        <taxon>Pavlovales</taxon>
        <taxon>Pavlovaceae</taxon>
        <taxon>Diacronema</taxon>
    </lineage>
</organism>
<gene>
    <name evidence="7" type="ORF">KFE25_004840</name>
</gene>
<evidence type="ECO:0000313" key="8">
    <source>
        <dbReference type="Proteomes" id="UP000751190"/>
    </source>
</evidence>
<proteinExistence type="predicted"/>
<protein>
    <recommendedName>
        <fullName evidence="6">YEATS domain-containing protein</fullName>
    </recommendedName>
</protein>
<reference evidence="7" key="1">
    <citation type="submission" date="2021-05" db="EMBL/GenBank/DDBJ databases">
        <title>The genome of the haptophyte Pavlova lutheri (Diacronema luteri, Pavlovales) - a model for lipid biosynthesis in eukaryotic algae.</title>
        <authorList>
            <person name="Hulatt C.J."/>
            <person name="Posewitz M.C."/>
        </authorList>
    </citation>
    <scope>NUCLEOTIDE SEQUENCE</scope>
    <source>
        <strain evidence="7">NIVA-4/92</strain>
    </source>
</reference>
<dbReference type="PANTHER" id="PTHR47573:SF1">
    <property type="entry name" value="PROTEIN AF-9 HOMOLOG"/>
    <property type="match status" value="1"/>
</dbReference>
<evidence type="ECO:0000256" key="5">
    <source>
        <dbReference type="SAM" id="Coils"/>
    </source>
</evidence>
<evidence type="ECO:0000259" key="6">
    <source>
        <dbReference type="PROSITE" id="PS51037"/>
    </source>
</evidence>
<feature type="coiled-coil region" evidence="5">
    <location>
        <begin position="173"/>
        <end position="207"/>
    </location>
</feature>
<dbReference type="PANTHER" id="PTHR47573">
    <property type="entry name" value="PROTEIN AF-9 HOMOLOG"/>
    <property type="match status" value="1"/>
</dbReference>